<dbReference type="GeneID" id="71855875"/>
<gene>
    <name evidence="6" type="ORF">ACFOZ7_07540</name>
</gene>
<evidence type="ECO:0000313" key="6">
    <source>
        <dbReference type="EMBL" id="MFC4246851.1"/>
    </source>
</evidence>
<dbReference type="InterPro" id="IPR007050">
    <property type="entry name" value="HTH_bacterioopsin"/>
</dbReference>
<evidence type="ECO:0000313" key="7">
    <source>
        <dbReference type="Proteomes" id="UP001595821"/>
    </source>
</evidence>
<evidence type="ECO:0000256" key="1">
    <source>
        <dbReference type="ARBA" id="ARBA00023015"/>
    </source>
</evidence>
<dbReference type="PANTHER" id="PTHR34236:SF1">
    <property type="entry name" value="DIMETHYL SULFOXIDE REDUCTASE TRANSCRIPTIONAL ACTIVATOR"/>
    <property type="match status" value="1"/>
</dbReference>
<evidence type="ECO:0000256" key="2">
    <source>
        <dbReference type="ARBA" id="ARBA00023163"/>
    </source>
</evidence>
<feature type="region of interest" description="Disordered" evidence="3">
    <location>
        <begin position="77"/>
        <end position="97"/>
    </location>
</feature>
<dbReference type="InterPro" id="IPR013767">
    <property type="entry name" value="PAS_fold"/>
</dbReference>
<dbReference type="SUPFAM" id="SSF55785">
    <property type="entry name" value="PYP-like sensor domain (PAS domain)"/>
    <property type="match status" value="1"/>
</dbReference>
<dbReference type="CDD" id="cd00130">
    <property type="entry name" value="PAS"/>
    <property type="match status" value="1"/>
</dbReference>
<dbReference type="Pfam" id="PF04967">
    <property type="entry name" value="HTH_10"/>
    <property type="match status" value="1"/>
</dbReference>
<dbReference type="AlphaFoldDB" id="A0ABD5NXT2"/>
<organism evidence="6 7">
    <name type="scientific">Natribaculum luteum</name>
    <dbReference type="NCBI Taxonomy" id="1586232"/>
    <lineage>
        <taxon>Archaea</taxon>
        <taxon>Methanobacteriati</taxon>
        <taxon>Methanobacteriota</taxon>
        <taxon>Stenosarchaea group</taxon>
        <taxon>Halobacteria</taxon>
        <taxon>Halobacteriales</taxon>
        <taxon>Natrialbaceae</taxon>
        <taxon>Natribaculum</taxon>
    </lineage>
</organism>
<dbReference type="RefSeq" id="WP_246975927.1">
    <property type="nucleotide sequence ID" value="NZ_CP095398.1"/>
</dbReference>
<comment type="caution">
    <text evidence="6">The sequence shown here is derived from an EMBL/GenBank/DDBJ whole genome shotgun (WGS) entry which is preliminary data.</text>
</comment>
<evidence type="ECO:0000259" key="4">
    <source>
        <dbReference type="PROSITE" id="PS50112"/>
    </source>
</evidence>
<dbReference type="InterPro" id="IPR000700">
    <property type="entry name" value="PAS-assoc_C"/>
</dbReference>
<evidence type="ECO:0000259" key="5">
    <source>
        <dbReference type="PROSITE" id="PS50113"/>
    </source>
</evidence>
<dbReference type="PROSITE" id="PS50113">
    <property type="entry name" value="PAC"/>
    <property type="match status" value="1"/>
</dbReference>
<feature type="domain" description="PAS" evidence="4">
    <location>
        <begin position="99"/>
        <end position="145"/>
    </location>
</feature>
<reference evidence="6 7" key="1">
    <citation type="journal article" date="2014" name="Int. J. Syst. Evol. Microbiol.">
        <title>Complete genome sequence of Corynebacterium casei LMG S-19264T (=DSM 44701T), isolated from a smear-ripened cheese.</title>
        <authorList>
            <consortium name="US DOE Joint Genome Institute (JGI-PGF)"/>
            <person name="Walter F."/>
            <person name="Albersmeier A."/>
            <person name="Kalinowski J."/>
            <person name="Ruckert C."/>
        </authorList>
    </citation>
    <scope>NUCLEOTIDE SEQUENCE [LARGE SCALE GENOMIC DNA]</scope>
    <source>
        <strain evidence="6 7">IBRC-M 10912</strain>
    </source>
</reference>
<feature type="domain" description="PAC" evidence="5">
    <location>
        <begin position="179"/>
        <end position="231"/>
    </location>
</feature>
<keyword evidence="1" id="KW-0805">Transcription regulation</keyword>
<evidence type="ECO:0000256" key="3">
    <source>
        <dbReference type="SAM" id="MobiDB-lite"/>
    </source>
</evidence>
<dbReference type="SMART" id="SM00091">
    <property type="entry name" value="PAS"/>
    <property type="match status" value="1"/>
</dbReference>
<keyword evidence="2" id="KW-0804">Transcription</keyword>
<sequence length="451" mass="49820">MDRVRGLSDDGILEVFERRTDQYEPLTATEVADAAGCARRTAYNRLEALATEGELRTKKVGACARVWWRPPAARTAVGRASITDGETDETDARNGDTRNSDLLDRILETSPVGIVVVEPSGTIALANGRAENMLGLTRDEITSRTYTQPEWHITYDDGTPILPDEHPVTQVLATGKPVYGFEHWLELPDGTERWLSSNSAPVLDAEGEVDCVVVGLEDATALKRREEKLTSEHVRSLILTSRRVVPSGFDAADRDIRITVDSVVGRPDGSALQYVTIVGLPAKSAVDVLEQHDRVRSVRLLSSVDDRCRVEMHTDSDTVPIAFDVLGGRVRAIVLDGDAVRFLGELPGDVDPRDAVAAARRIYPDVELLSEEFVYSPRLLYDIVEDALTDRQFAALQAAYYGGYFDIPRASTGDVLADRIGVTRQTFNQHLRKAERIVFSRLFEKSGNEAR</sequence>
<dbReference type="Pfam" id="PF00989">
    <property type="entry name" value="PAS"/>
    <property type="match status" value="1"/>
</dbReference>
<dbReference type="PROSITE" id="PS50112">
    <property type="entry name" value="PAS"/>
    <property type="match status" value="1"/>
</dbReference>
<dbReference type="Gene3D" id="3.30.450.20">
    <property type="entry name" value="PAS domain"/>
    <property type="match status" value="1"/>
</dbReference>
<dbReference type="InterPro" id="IPR031803">
    <property type="entry name" value="BAT_GAF/HTH-assoc"/>
</dbReference>
<accession>A0ABD5NXT2</accession>
<protein>
    <submittedName>
        <fullName evidence="6">Bacterio-opsin activator domain-containing protein</fullName>
    </submittedName>
</protein>
<dbReference type="Proteomes" id="UP001595821">
    <property type="component" value="Unassembled WGS sequence"/>
</dbReference>
<dbReference type="NCBIfam" id="TIGR00229">
    <property type="entry name" value="sensory_box"/>
    <property type="match status" value="1"/>
</dbReference>
<proteinExistence type="predicted"/>
<dbReference type="EMBL" id="JBHSDJ010000019">
    <property type="protein sequence ID" value="MFC4246851.1"/>
    <property type="molecule type" value="Genomic_DNA"/>
</dbReference>
<dbReference type="InterPro" id="IPR000014">
    <property type="entry name" value="PAS"/>
</dbReference>
<name>A0ABD5NXT2_9EURY</name>
<dbReference type="Pfam" id="PF15915">
    <property type="entry name" value="BAT"/>
    <property type="match status" value="1"/>
</dbReference>
<dbReference type="PANTHER" id="PTHR34236">
    <property type="entry name" value="DIMETHYL SULFOXIDE REDUCTASE TRANSCRIPTIONAL ACTIVATOR"/>
    <property type="match status" value="1"/>
</dbReference>
<dbReference type="InterPro" id="IPR035965">
    <property type="entry name" value="PAS-like_dom_sf"/>
</dbReference>